<dbReference type="Proteomes" id="UP000004221">
    <property type="component" value="Unassembled WGS sequence"/>
</dbReference>
<dbReference type="SUPFAM" id="SSF55961">
    <property type="entry name" value="Bet v1-like"/>
    <property type="match status" value="1"/>
</dbReference>
<comment type="caution">
    <text evidence="3">The sequence shown here is derived from an EMBL/GenBank/DDBJ whole genome shotgun (WGS) entry which is preliminary data.</text>
</comment>
<dbReference type="EMBL" id="CAGS01000137">
    <property type="protein sequence ID" value="CCF83317.1"/>
    <property type="molecule type" value="Genomic_DNA"/>
</dbReference>
<proteinExistence type="inferred from homology"/>
<sequence>MSATVVLDVELKSPIERVWHALTDPATLSKWMLFKSNDFQPVVGHAFQFREAPGWDGVVECEVIEVDQPHRLAYTWVSGGEGNLRHATVVTWTLTEAEDGGTRLHLEQRGFRTEAKQEIGGAKYGWMSMLDQLQSLLASA</sequence>
<evidence type="ECO:0000313" key="4">
    <source>
        <dbReference type="Proteomes" id="UP000004221"/>
    </source>
</evidence>
<dbReference type="CDD" id="cd07814">
    <property type="entry name" value="SRPBCC_CalC_Aha1-like"/>
    <property type="match status" value="1"/>
</dbReference>
<comment type="similarity">
    <text evidence="1">Belongs to the AHA1 family.</text>
</comment>
<dbReference type="AlphaFoldDB" id="I4EF55"/>
<accession>I4EF55</accession>
<dbReference type="RefSeq" id="WP_008476368.1">
    <property type="nucleotide sequence ID" value="NZ_CAGS01000137.1"/>
</dbReference>
<reference evidence="3 4" key="1">
    <citation type="journal article" date="2012" name="ISME J.">
        <title>Nitrification expanded: discovery, physiology and genomics of a nitrite-oxidizing bacterium from the phylum Chloroflexi.</title>
        <authorList>
            <person name="Sorokin D.Y."/>
            <person name="Lucker S."/>
            <person name="Vejmelkova D."/>
            <person name="Kostrikina N.A."/>
            <person name="Kleerebezem R."/>
            <person name="Rijpstra W.I."/>
            <person name="Damste J.S."/>
            <person name="Le Paslier D."/>
            <person name="Muyzer G."/>
            <person name="Wagner M."/>
            <person name="van Loosdrecht M.C."/>
            <person name="Daims H."/>
        </authorList>
    </citation>
    <scope>NUCLEOTIDE SEQUENCE [LARGE SCALE GENOMIC DNA]</scope>
    <source>
        <strain evidence="4">none</strain>
    </source>
</reference>
<keyword evidence="4" id="KW-1185">Reference proteome</keyword>
<dbReference type="InterPro" id="IPR023393">
    <property type="entry name" value="START-like_dom_sf"/>
</dbReference>
<evidence type="ECO:0000256" key="1">
    <source>
        <dbReference type="ARBA" id="ARBA00006817"/>
    </source>
</evidence>
<feature type="domain" description="Activator of Hsp90 ATPase homologue 1/2-like C-terminal" evidence="2">
    <location>
        <begin position="13"/>
        <end position="137"/>
    </location>
</feature>
<gene>
    <name evidence="3" type="ORF">NITHO_2210012</name>
</gene>
<dbReference type="Gene3D" id="3.30.530.20">
    <property type="match status" value="1"/>
</dbReference>
<dbReference type="InterPro" id="IPR013538">
    <property type="entry name" value="ASHA1/2-like_C"/>
</dbReference>
<organism evidence="3 4">
    <name type="scientific">Nitrolancea hollandica Lb</name>
    <dbReference type="NCBI Taxonomy" id="1129897"/>
    <lineage>
        <taxon>Bacteria</taxon>
        <taxon>Pseudomonadati</taxon>
        <taxon>Thermomicrobiota</taxon>
        <taxon>Thermomicrobia</taxon>
        <taxon>Sphaerobacterales</taxon>
        <taxon>Sphaerobacterineae</taxon>
        <taxon>Sphaerobacteraceae</taxon>
        <taxon>Nitrolancea</taxon>
    </lineage>
</organism>
<name>I4EF55_9BACT</name>
<evidence type="ECO:0000313" key="3">
    <source>
        <dbReference type="EMBL" id="CCF83317.1"/>
    </source>
</evidence>
<dbReference type="OrthoDB" id="9800600at2"/>
<protein>
    <submittedName>
        <fullName evidence="3">Activator of Hsp90 ATPase 1 family protein</fullName>
    </submittedName>
</protein>
<dbReference type="Pfam" id="PF08327">
    <property type="entry name" value="AHSA1"/>
    <property type="match status" value="1"/>
</dbReference>
<evidence type="ECO:0000259" key="2">
    <source>
        <dbReference type="Pfam" id="PF08327"/>
    </source>
</evidence>